<feature type="transmembrane region" description="Helical" evidence="1">
    <location>
        <begin position="178"/>
        <end position="198"/>
    </location>
</feature>
<feature type="transmembrane region" description="Helical" evidence="1">
    <location>
        <begin position="20"/>
        <end position="43"/>
    </location>
</feature>
<feature type="transmembrane region" description="Helical" evidence="1">
    <location>
        <begin position="145"/>
        <end position="166"/>
    </location>
</feature>
<name>A0ABU0RAB0_9MICO</name>
<dbReference type="EMBL" id="JAUSYY010000001">
    <property type="protein sequence ID" value="MDQ0894146.1"/>
    <property type="molecule type" value="Genomic_DNA"/>
</dbReference>
<dbReference type="Proteomes" id="UP001239083">
    <property type="component" value="Unassembled WGS sequence"/>
</dbReference>
<evidence type="ECO:0008006" key="4">
    <source>
        <dbReference type="Google" id="ProtNLM"/>
    </source>
</evidence>
<evidence type="ECO:0000313" key="2">
    <source>
        <dbReference type="EMBL" id="MDQ0894146.1"/>
    </source>
</evidence>
<sequence>MVDLELLTDATLTGPALLGALALLALVDSTSFGTLLIPTWLLLAPGRLRPGRIIAYLATVAGFYLVIGVVLLSIAAAALPQLMTLAATPAFLWAQLVVGAALLVGSFFIGGRRRRTGPGRFARWRERAVTDVADEGGSLLPLMGLAVAAAAVEVASMLPYLVGIGLLSTSEFDPGARLLVLAGYCVVMVLPALVLLALRVAGARTMERPLARLGAWMERNAAETTGWIVGILGFLLARAGAVELGVFDALDALG</sequence>
<keyword evidence="1" id="KW-0472">Membrane</keyword>
<keyword evidence="1" id="KW-0812">Transmembrane</keyword>
<organism evidence="2 3">
    <name type="scientific">Agromyces ramosus</name>
    <dbReference type="NCBI Taxonomy" id="33879"/>
    <lineage>
        <taxon>Bacteria</taxon>
        <taxon>Bacillati</taxon>
        <taxon>Actinomycetota</taxon>
        <taxon>Actinomycetes</taxon>
        <taxon>Micrococcales</taxon>
        <taxon>Microbacteriaceae</taxon>
        <taxon>Agromyces</taxon>
    </lineage>
</organism>
<keyword evidence="3" id="KW-1185">Reference proteome</keyword>
<dbReference type="Pfam" id="PF11139">
    <property type="entry name" value="SfLAP"/>
    <property type="match status" value="1"/>
</dbReference>
<accession>A0ABU0RAB0</accession>
<feature type="transmembrane region" description="Helical" evidence="1">
    <location>
        <begin position="90"/>
        <end position="110"/>
    </location>
</feature>
<evidence type="ECO:0000313" key="3">
    <source>
        <dbReference type="Proteomes" id="UP001239083"/>
    </source>
</evidence>
<keyword evidence="1" id="KW-1133">Transmembrane helix</keyword>
<comment type="caution">
    <text evidence="2">The sequence shown here is derived from an EMBL/GenBank/DDBJ whole genome shotgun (WGS) entry which is preliminary data.</text>
</comment>
<feature type="transmembrane region" description="Helical" evidence="1">
    <location>
        <begin position="55"/>
        <end position="78"/>
    </location>
</feature>
<reference evidence="2 3" key="1">
    <citation type="submission" date="2023-07" db="EMBL/GenBank/DDBJ databases">
        <title>Comparative genomics of wheat-associated soil bacteria to identify genetic determinants of phenazine resistance.</title>
        <authorList>
            <person name="Mouncey N."/>
        </authorList>
    </citation>
    <scope>NUCLEOTIDE SEQUENCE [LARGE SCALE GENOMIC DNA]</scope>
    <source>
        <strain evidence="2 3">V3I3</strain>
    </source>
</reference>
<evidence type="ECO:0000256" key="1">
    <source>
        <dbReference type="SAM" id="Phobius"/>
    </source>
</evidence>
<proteinExistence type="predicted"/>
<dbReference type="InterPro" id="IPR021315">
    <property type="entry name" value="Gap/Sap"/>
</dbReference>
<protein>
    <recommendedName>
        <fullName evidence="4">Sap-like sulfolipid-1-addressing protein</fullName>
    </recommendedName>
</protein>
<gene>
    <name evidence="2" type="ORF">QFZ26_001701</name>
</gene>